<dbReference type="EMBL" id="MGAV01000012">
    <property type="protein sequence ID" value="OGK54907.1"/>
    <property type="molecule type" value="Genomic_DNA"/>
</dbReference>
<proteinExistence type="predicted"/>
<gene>
    <name evidence="1" type="ORF">A3H78_00310</name>
</gene>
<dbReference type="AlphaFoldDB" id="A0A1F7JH17"/>
<dbReference type="InterPro" id="IPR041025">
    <property type="entry name" value="HNH_repeat"/>
</dbReference>
<reference evidence="1 2" key="1">
    <citation type="journal article" date="2016" name="Nat. Commun.">
        <title>Thousands of microbial genomes shed light on interconnected biogeochemical processes in an aquifer system.</title>
        <authorList>
            <person name="Anantharaman K."/>
            <person name="Brown C.T."/>
            <person name="Hug L.A."/>
            <person name="Sharon I."/>
            <person name="Castelle C.J."/>
            <person name="Probst A.J."/>
            <person name="Thomas B.C."/>
            <person name="Singh A."/>
            <person name="Wilkins M.J."/>
            <person name="Karaoz U."/>
            <person name="Brodie E.L."/>
            <person name="Williams K.H."/>
            <person name="Hubbard S.S."/>
            <person name="Banfield J.F."/>
        </authorList>
    </citation>
    <scope>NUCLEOTIDE SEQUENCE [LARGE SCALE GENOMIC DNA]</scope>
</reference>
<dbReference type="Pfam" id="PF18780">
    <property type="entry name" value="HNH_repeat"/>
    <property type="match status" value="1"/>
</dbReference>
<organism evidence="1 2">
    <name type="scientific">Candidatus Roizmanbacteria bacterium RIFCSPLOWO2_02_FULL_36_11</name>
    <dbReference type="NCBI Taxonomy" id="1802071"/>
    <lineage>
        <taxon>Bacteria</taxon>
        <taxon>Candidatus Roizmaniibacteriota</taxon>
    </lineage>
</organism>
<evidence type="ECO:0000313" key="2">
    <source>
        <dbReference type="Proteomes" id="UP000177418"/>
    </source>
</evidence>
<evidence type="ECO:0000313" key="1">
    <source>
        <dbReference type="EMBL" id="OGK54907.1"/>
    </source>
</evidence>
<accession>A0A1F7JH17</accession>
<comment type="caution">
    <text evidence="1">The sequence shown here is derived from an EMBL/GenBank/DDBJ whole genome shotgun (WGS) entry which is preliminary data.</text>
</comment>
<protein>
    <submittedName>
        <fullName evidence="1">Uncharacterized protein</fullName>
    </submittedName>
</protein>
<dbReference type="Proteomes" id="UP000177418">
    <property type="component" value="Unassembled WGS sequence"/>
</dbReference>
<name>A0A1F7JH17_9BACT</name>
<sequence length="254" mass="29364">MYCSKECRLKARTTRTTLTCDNPLCKISFERLQKEIIKSNAHYCSRTCAISINNKKFPKRKAKIKECIVCNNKFTGEAKCCSIECRKKKIESLIIPGKIIIDLIKVFYKKNGRIPFKKECSHYYAARGRFGTWNKAIEAAGYSSNPVRFAKKHIAKDGHKCDSLSEKIIDDFLYRKKIKHAIHVPYGKCNMTADFKVDDTLLEFTGLVGQLKAYDKLLERKRAFWKEYELKVIEIHPTDLFPVNKLATILAQHV</sequence>